<feature type="transmembrane region" description="Helical" evidence="1">
    <location>
        <begin position="330"/>
        <end position="356"/>
    </location>
</feature>
<protein>
    <submittedName>
        <fullName evidence="2">S26 family signal peptidase</fullName>
    </submittedName>
</protein>
<dbReference type="GO" id="GO:0006465">
    <property type="term" value="P:signal peptide processing"/>
    <property type="evidence" value="ECO:0007669"/>
    <property type="project" value="InterPro"/>
</dbReference>
<organism evidence="2 3">
    <name type="scientific">Natrarchaeobius halalkaliphilus</name>
    <dbReference type="NCBI Taxonomy" id="1679091"/>
    <lineage>
        <taxon>Archaea</taxon>
        <taxon>Methanobacteriati</taxon>
        <taxon>Methanobacteriota</taxon>
        <taxon>Stenosarchaea group</taxon>
        <taxon>Halobacteria</taxon>
        <taxon>Halobacteriales</taxon>
        <taxon>Natrialbaceae</taxon>
        <taxon>Natrarchaeobius</taxon>
    </lineage>
</organism>
<dbReference type="CDD" id="cd06530">
    <property type="entry name" value="S26_SPase_I"/>
    <property type="match status" value="1"/>
</dbReference>
<sequence>MKVSDLGQYTLALLIVLMIVLLLFGQLLGQPFIVFVETGSMEPTLEPNDGFIAIPALFAGEIEEGDVVLFDAQELGGGELTTHRVEEVTDEGYLTKGDANPFIDQDGDEPPVAEGQVRSVAVQMNGNMVVIPGLGASVTSITTTVESVQDRVFSPFGIDPPDIGTFSTGVLVLGLVLYIVSTIRATGDKRARDRSEGSLLQNAVLIIVILTLVVIIPVNFSMLLPSGTYQYEIVSSTDPTSDEQVIGVGESSEVTYFMQNSGHLPVVTILEPASDGVDVPEGYTYVPRVSAENVSVTMHAPEETGVHFRFVREYRYLVVLPPSLIATLHAIHPVVALAAINVTVAAVVVTVSVATIGTNRIRTRSKGRELTIWEQLRRR</sequence>
<keyword evidence="1" id="KW-0472">Membrane</keyword>
<evidence type="ECO:0000313" key="3">
    <source>
        <dbReference type="Proteomes" id="UP000273828"/>
    </source>
</evidence>
<dbReference type="SUPFAM" id="SSF51306">
    <property type="entry name" value="LexA/Signal peptidase"/>
    <property type="match status" value="1"/>
</dbReference>
<evidence type="ECO:0000313" key="2">
    <source>
        <dbReference type="EMBL" id="RQG89169.1"/>
    </source>
</evidence>
<dbReference type="EMBL" id="REFY01000004">
    <property type="protein sequence ID" value="RQG89169.1"/>
    <property type="molecule type" value="Genomic_DNA"/>
</dbReference>
<feature type="transmembrane region" description="Helical" evidence="1">
    <location>
        <begin position="163"/>
        <end position="187"/>
    </location>
</feature>
<name>A0A3N6NX19_9EURY</name>
<reference evidence="2 3" key="1">
    <citation type="submission" date="2018-10" db="EMBL/GenBank/DDBJ databases">
        <title>Natrarchaeobius chitinivorans gen. nov., sp. nov., and Natrarchaeobius haloalkaliphilus sp. nov., alkaliphilic, chitin-utilizing haloarchaea from hypersaline alkaline lakes.</title>
        <authorList>
            <person name="Sorokin D.Y."/>
            <person name="Elcheninov A.G."/>
            <person name="Kostrikina N.A."/>
            <person name="Bale N.J."/>
            <person name="Sinninghe Damste J.S."/>
            <person name="Khijniak T.V."/>
            <person name="Kublanov I.V."/>
            <person name="Toshchakov S.V."/>
        </authorList>
    </citation>
    <scope>NUCLEOTIDE SEQUENCE [LARGE SCALE GENOMIC DNA]</scope>
    <source>
        <strain evidence="2 3">AArcht-Sl</strain>
    </source>
</reference>
<keyword evidence="1" id="KW-0812">Transmembrane</keyword>
<dbReference type="Proteomes" id="UP000273828">
    <property type="component" value="Unassembled WGS sequence"/>
</dbReference>
<feature type="transmembrane region" description="Helical" evidence="1">
    <location>
        <begin position="199"/>
        <end position="220"/>
    </location>
</feature>
<dbReference type="GO" id="GO:0004252">
    <property type="term" value="F:serine-type endopeptidase activity"/>
    <property type="evidence" value="ECO:0007669"/>
    <property type="project" value="InterPro"/>
</dbReference>
<dbReference type="OrthoDB" id="50404at2157"/>
<keyword evidence="1" id="KW-1133">Transmembrane helix</keyword>
<accession>A0A3N6NX19</accession>
<comment type="caution">
    <text evidence="2">The sequence shown here is derived from an EMBL/GenBank/DDBJ whole genome shotgun (WGS) entry which is preliminary data.</text>
</comment>
<gene>
    <name evidence="2" type="ORF">EA462_12440</name>
</gene>
<dbReference type="InterPro" id="IPR036286">
    <property type="entry name" value="LexA/Signal_pep-like_sf"/>
</dbReference>
<dbReference type="InterPro" id="IPR019533">
    <property type="entry name" value="Peptidase_S26"/>
</dbReference>
<keyword evidence="3" id="KW-1185">Reference proteome</keyword>
<dbReference type="AlphaFoldDB" id="A0A3N6NX19"/>
<evidence type="ECO:0000256" key="1">
    <source>
        <dbReference type="SAM" id="Phobius"/>
    </source>
</evidence>
<dbReference type="RefSeq" id="WP_124178861.1">
    <property type="nucleotide sequence ID" value="NZ_REFY01000004.1"/>
</dbReference>
<proteinExistence type="predicted"/>